<proteinExistence type="inferred from homology"/>
<feature type="binding site" evidence="7">
    <location>
        <position position="161"/>
    </location>
    <ligand>
        <name>Zn(2+)</name>
        <dbReference type="ChEBI" id="CHEBI:29105"/>
    </ligand>
</feature>
<evidence type="ECO:0000256" key="5">
    <source>
        <dbReference type="ARBA" id="ARBA00023027"/>
    </source>
</evidence>
<keyword evidence="5" id="KW-0520">NAD</keyword>
<dbReference type="PANTHER" id="PTHR11085:SF12">
    <property type="entry name" value="NAD-DEPENDENT PROTEIN DEACYLASE SIRTUIN-6"/>
    <property type="match status" value="1"/>
</dbReference>
<dbReference type="Pfam" id="PF02146">
    <property type="entry name" value="SIR2"/>
    <property type="match status" value="1"/>
</dbReference>
<dbReference type="InterPro" id="IPR029035">
    <property type="entry name" value="DHS-like_NAD/FAD-binding_dom"/>
</dbReference>
<keyword evidence="3 7" id="KW-0479">Metal-binding</keyword>
<evidence type="ECO:0000256" key="6">
    <source>
        <dbReference type="ARBA" id="ARBA00038170"/>
    </source>
</evidence>
<dbReference type="SUPFAM" id="SSF52467">
    <property type="entry name" value="DHS-like NAD/FAD-binding domain"/>
    <property type="match status" value="1"/>
</dbReference>
<dbReference type="PROSITE" id="PS50305">
    <property type="entry name" value="SIRTUIN"/>
    <property type="match status" value="1"/>
</dbReference>
<evidence type="ECO:0000256" key="1">
    <source>
        <dbReference type="ARBA" id="ARBA00012928"/>
    </source>
</evidence>
<dbReference type="RefSeq" id="XP_015080848.1">
    <property type="nucleotide sequence ID" value="XM_015225362.2"/>
</dbReference>
<keyword evidence="4 7" id="KW-0862">Zinc</keyword>
<evidence type="ECO:0000313" key="10">
    <source>
        <dbReference type="RefSeq" id="XP_015080848.1"/>
    </source>
</evidence>
<protein>
    <recommendedName>
        <fullName evidence="1">protein acetyllysine N-acetyltransferase</fullName>
        <ecNumber evidence="1">2.3.1.286</ecNumber>
    </recommendedName>
</protein>
<evidence type="ECO:0000256" key="2">
    <source>
        <dbReference type="ARBA" id="ARBA00022679"/>
    </source>
</evidence>
<evidence type="ECO:0000256" key="3">
    <source>
        <dbReference type="ARBA" id="ARBA00022723"/>
    </source>
</evidence>
<sequence length="491" mass="54558">MSLGYAEKLSFIEDVGNVGMTEYFDPPLLLQDKIERLAVMIQKSKHLVVFTGAGISTSCGIPDFRGPKGIWTLQREGKALPEASLPFHRATPSMTHMALVELEKAGFLKFLISQEKFCSAPSNVLCSSSLLNENIDGLHLRSGIPREKLSELHGDSFMERCPSCGIEYMRDFEIETIGLKETARRCSKVGCGVRLKDTVLDWEDALPPKEMNPAERHCKMADVVLCLGTSLQITPACNLPLKSLKGGGKIVIVNLQKTPKDKKASLLIHGLVDKVITGVMEFLSLRIPPFIRIDLLQTIFTQASSLDEKYVNWSLAVASVHGNRAPLPFIKSVEVSFSESQNMKAAVLDKQPLYLKRRTVKSTNPFNIMMKLNFSDGCKCSSAEIMIPIDFKISADVFKDDKDSILQNLRESALTDPSCGQTSVIEKKFIMVPKSEVIVHAIVTNIVKFDRSYDGDLSNGSFKRKYECLNGVIPSRKRSNGRKPRAVINVR</sequence>
<keyword evidence="2" id="KW-0808">Transferase</keyword>
<reference evidence="9" key="1">
    <citation type="journal article" date="2014" name="Nat. Genet.">
        <title>The genome of the stress-tolerant wild tomato species Solanum pennellii.</title>
        <authorList>
            <person name="Bolger A."/>
            <person name="Scossa F."/>
            <person name="Bolger M.E."/>
            <person name="Lanz C."/>
            <person name="Maumus F."/>
            <person name="Tohge T."/>
            <person name="Quesneville H."/>
            <person name="Alseekh S."/>
            <person name="Sorensen I."/>
            <person name="Lichtenstein G."/>
            <person name="Fich E.A."/>
            <person name="Conte M."/>
            <person name="Keller H."/>
            <person name="Schneeberger K."/>
            <person name="Schwacke R."/>
            <person name="Ofner I."/>
            <person name="Vrebalov J."/>
            <person name="Xu Y."/>
            <person name="Osorio S."/>
            <person name="Aflitos S.A."/>
            <person name="Schijlen E."/>
            <person name="Jimenez-Gomez J.M."/>
            <person name="Ryngajllo M."/>
            <person name="Kimura S."/>
            <person name="Kumar R."/>
            <person name="Koenig D."/>
            <person name="Headland L.R."/>
            <person name="Maloof J.N."/>
            <person name="Sinha N."/>
            <person name="van Ham R.C."/>
            <person name="Lankhorst R.K."/>
            <person name="Mao L."/>
            <person name="Vogel A."/>
            <person name="Arsova B."/>
            <person name="Panstruga R."/>
            <person name="Fei Z."/>
            <person name="Rose J.K."/>
            <person name="Zamir D."/>
            <person name="Carrari F."/>
            <person name="Giovannoni J.J."/>
            <person name="Weigel D."/>
            <person name="Usadel B."/>
            <person name="Fernie A.R."/>
        </authorList>
    </citation>
    <scope>NUCLEOTIDE SEQUENCE [LARGE SCALE GENOMIC DNA]</scope>
    <source>
        <strain evidence="9">cv. LA0716</strain>
    </source>
</reference>
<evidence type="ECO:0000259" key="8">
    <source>
        <dbReference type="PROSITE" id="PS50305"/>
    </source>
</evidence>
<organism evidence="9 10">
    <name type="scientific">Solanum pennellii</name>
    <name type="common">Tomato</name>
    <name type="synonym">Lycopersicon pennellii</name>
    <dbReference type="NCBI Taxonomy" id="28526"/>
    <lineage>
        <taxon>Eukaryota</taxon>
        <taxon>Viridiplantae</taxon>
        <taxon>Streptophyta</taxon>
        <taxon>Embryophyta</taxon>
        <taxon>Tracheophyta</taxon>
        <taxon>Spermatophyta</taxon>
        <taxon>Magnoliopsida</taxon>
        <taxon>eudicotyledons</taxon>
        <taxon>Gunneridae</taxon>
        <taxon>Pentapetalae</taxon>
        <taxon>asterids</taxon>
        <taxon>lamiids</taxon>
        <taxon>Solanales</taxon>
        <taxon>Solanaceae</taxon>
        <taxon>Solanoideae</taxon>
        <taxon>Solaneae</taxon>
        <taxon>Solanum</taxon>
        <taxon>Solanum subgen. Lycopersicon</taxon>
    </lineage>
</organism>
<dbReference type="InterPro" id="IPR026590">
    <property type="entry name" value="Ssirtuin_cat_dom"/>
</dbReference>
<feature type="binding site" evidence="7">
    <location>
        <position position="164"/>
    </location>
    <ligand>
        <name>Zn(2+)</name>
        <dbReference type="ChEBI" id="CHEBI:29105"/>
    </ligand>
</feature>
<evidence type="ECO:0000256" key="7">
    <source>
        <dbReference type="PROSITE-ProRule" id="PRU00236"/>
    </source>
</evidence>
<dbReference type="InterPro" id="IPR050134">
    <property type="entry name" value="NAD-dep_sirtuin_deacylases"/>
</dbReference>
<keyword evidence="9" id="KW-1185">Reference proteome</keyword>
<feature type="active site" description="Proton acceptor" evidence="7">
    <location>
        <position position="153"/>
    </location>
</feature>
<dbReference type="Gene3D" id="2.20.28.200">
    <property type="match status" value="1"/>
</dbReference>
<comment type="similarity">
    <text evidence="6">Belongs to the sirtuin family. Class IV subfamily.</text>
</comment>
<dbReference type="EC" id="2.3.1.286" evidence="1"/>
<dbReference type="GeneID" id="107024387"/>
<reference evidence="10" key="2">
    <citation type="submission" date="2025-08" db="UniProtKB">
        <authorList>
            <consortium name="RefSeq"/>
        </authorList>
    </citation>
    <scope>IDENTIFICATION</scope>
</reference>
<dbReference type="CDD" id="cd01410">
    <property type="entry name" value="SIRT7"/>
    <property type="match status" value="1"/>
</dbReference>
<name>A0ABM1H622_SOLPN</name>
<dbReference type="PANTHER" id="PTHR11085">
    <property type="entry name" value="NAD-DEPENDENT PROTEIN DEACYLASE SIRTUIN-5, MITOCHONDRIAL-RELATED"/>
    <property type="match status" value="1"/>
</dbReference>
<evidence type="ECO:0000313" key="9">
    <source>
        <dbReference type="Proteomes" id="UP000694930"/>
    </source>
</evidence>
<evidence type="ECO:0000256" key="4">
    <source>
        <dbReference type="ARBA" id="ARBA00022833"/>
    </source>
</evidence>
<feature type="domain" description="Deacetylase sirtuin-type" evidence="8">
    <location>
        <begin position="27"/>
        <end position="286"/>
    </location>
</feature>
<feature type="binding site" evidence="7">
    <location>
        <position position="186"/>
    </location>
    <ligand>
        <name>Zn(2+)</name>
        <dbReference type="ChEBI" id="CHEBI:29105"/>
    </ligand>
</feature>
<gene>
    <name evidence="10" type="primary">LOC107024387</name>
</gene>
<feature type="binding site" evidence="7">
    <location>
        <position position="191"/>
    </location>
    <ligand>
        <name>Zn(2+)</name>
        <dbReference type="ChEBI" id="CHEBI:29105"/>
    </ligand>
</feature>
<dbReference type="InterPro" id="IPR003000">
    <property type="entry name" value="Sirtuin"/>
</dbReference>
<accession>A0ABM1H622</accession>
<dbReference type="Proteomes" id="UP000694930">
    <property type="component" value="Chromosome 7"/>
</dbReference>
<dbReference type="Gene3D" id="3.40.50.1220">
    <property type="entry name" value="TPP-binding domain"/>
    <property type="match status" value="1"/>
</dbReference>